<feature type="transmembrane region" description="Helical" evidence="1">
    <location>
        <begin position="215"/>
        <end position="233"/>
    </location>
</feature>
<dbReference type="Proteomes" id="UP001597448">
    <property type="component" value="Unassembled WGS sequence"/>
</dbReference>
<keyword evidence="1" id="KW-0472">Membrane</keyword>
<dbReference type="InterPro" id="IPR042150">
    <property type="entry name" value="MmRce1-like"/>
</dbReference>
<feature type="transmembrane region" description="Helical" evidence="1">
    <location>
        <begin position="41"/>
        <end position="61"/>
    </location>
</feature>
<dbReference type="EMBL" id="JBHUKY010000026">
    <property type="protein sequence ID" value="MFD2411431.1"/>
    <property type="molecule type" value="Genomic_DNA"/>
</dbReference>
<protein>
    <submittedName>
        <fullName evidence="3">Type II CAAX prenyl endopeptidase Rce1 family protein</fullName>
    </submittedName>
</protein>
<evidence type="ECO:0000313" key="3">
    <source>
        <dbReference type="EMBL" id="MFD2411431.1"/>
    </source>
</evidence>
<evidence type="ECO:0000259" key="2">
    <source>
        <dbReference type="Pfam" id="PF02517"/>
    </source>
</evidence>
<dbReference type="PANTHER" id="PTHR35797">
    <property type="entry name" value="PROTEASE-RELATED"/>
    <property type="match status" value="1"/>
</dbReference>
<dbReference type="PANTHER" id="PTHR35797:SF1">
    <property type="entry name" value="PROTEASE"/>
    <property type="match status" value="1"/>
</dbReference>
<accession>A0ABW5FBW9</accession>
<keyword evidence="4" id="KW-1185">Reference proteome</keyword>
<gene>
    <name evidence="3" type="ORF">ACFSX3_16190</name>
</gene>
<feature type="transmembrane region" description="Helical" evidence="1">
    <location>
        <begin position="160"/>
        <end position="182"/>
    </location>
</feature>
<feature type="transmembrane region" description="Helical" evidence="1">
    <location>
        <begin position="188"/>
        <end position="208"/>
    </location>
</feature>
<sequence length="277" mass="30113">MSTIEKEETVQSARRGLLVFFLILVPLTAISYILALTVTPVYGLLLMWAPGISSILTRILLREGFADISLRFGGRRTLKTIPFILLLPVAVGLVAYGTAWITGLAEYTGHNGNVVGSLAGAILIQMSIGTAMGIISSAGEELGWRGYMLTRLIQARVPKPILMSGLIWGMWHIPAILIGSYYSGPSLALSIVLFMVTISSFNIIISLLRLSTGSIWPAVLLHASWNAIIQDAFDRFTSGTNAYLWTGESGILVAVTLVIAAWIFYRRSALVKQTARL</sequence>
<keyword evidence="1" id="KW-0812">Transmembrane</keyword>
<feature type="domain" description="CAAX prenyl protease 2/Lysostaphin resistance protein A-like" evidence="2">
    <location>
        <begin position="129"/>
        <end position="228"/>
    </location>
</feature>
<organism evidence="3 4">
    <name type="scientific">Paenibacillus rhizoplanae</name>
    <dbReference type="NCBI Taxonomy" id="1917181"/>
    <lineage>
        <taxon>Bacteria</taxon>
        <taxon>Bacillati</taxon>
        <taxon>Bacillota</taxon>
        <taxon>Bacilli</taxon>
        <taxon>Bacillales</taxon>
        <taxon>Paenibacillaceae</taxon>
        <taxon>Paenibacillus</taxon>
    </lineage>
</organism>
<evidence type="ECO:0000313" key="4">
    <source>
        <dbReference type="Proteomes" id="UP001597448"/>
    </source>
</evidence>
<feature type="transmembrane region" description="Helical" evidence="1">
    <location>
        <begin position="245"/>
        <end position="265"/>
    </location>
</feature>
<dbReference type="RefSeq" id="WP_209991669.1">
    <property type="nucleotide sequence ID" value="NZ_JBHSVQ010000001.1"/>
</dbReference>
<name>A0ABW5FBW9_9BACL</name>
<evidence type="ECO:0000256" key="1">
    <source>
        <dbReference type="SAM" id="Phobius"/>
    </source>
</evidence>
<keyword evidence="1" id="KW-1133">Transmembrane helix</keyword>
<proteinExistence type="predicted"/>
<feature type="transmembrane region" description="Helical" evidence="1">
    <location>
        <begin position="114"/>
        <end position="139"/>
    </location>
</feature>
<feature type="transmembrane region" description="Helical" evidence="1">
    <location>
        <begin position="81"/>
        <end position="102"/>
    </location>
</feature>
<comment type="caution">
    <text evidence="3">The sequence shown here is derived from an EMBL/GenBank/DDBJ whole genome shotgun (WGS) entry which is preliminary data.</text>
</comment>
<dbReference type="InterPro" id="IPR003675">
    <property type="entry name" value="Rce1/LyrA-like_dom"/>
</dbReference>
<dbReference type="Pfam" id="PF02517">
    <property type="entry name" value="Rce1-like"/>
    <property type="match status" value="1"/>
</dbReference>
<reference evidence="4" key="1">
    <citation type="journal article" date="2019" name="Int. J. Syst. Evol. Microbiol.">
        <title>The Global Catalogue of Microorganisms (GCM) 10K type strain sequencing project: providing services to taxonomists for standard genome sequencing and annotation.</title>
        <authorList>
            <consortium name="The Broad Institute Genomics Platform"/>
            <consortium name="The Broad Institute Genome Sequencing Center for Infectious Disease"/>
            <person name="Wu L."/>
            <person name="Ma J."/>
        </authorList>
    </citation>
    <scope>NUCLEOTIDE SEQUENCE [LARGE SCALE GENOMIC DNA]</scope>
    <source>
        <strain evidence="4">CCM 8725</strain>
    </source>
</reference>
<feature type="transmembrane region" description="Helical" evidence="1">
    <location>
        <begin position="16"/>
        <end position="35"/>
    </location>
</feature>